<dbReference type="OMA" id="ICAANVG"/>
<evidence type="ECO:0000259" key="2">
    <source>
        <dbReference type="Pfam" id="PF05605"/>
    </source>
</evidence>
<keyword evidence="4" id="KW-1185">Reference proteome</keyword>
<dbReference type="InterPro" id="IPR033347">
    <property type="entry name" value="Di19"/>
</dbReference>
<dbReference type="EMBL" id="KI392405">
    <property type="protein sequence ID" value="ERN16823.1"/>
    <property type="molecule type" value="Genomic_DNA"/>
</dbReference>
<evidence type="ECO:0000256" key="1">
    <source>
        <dbReference type="SAM" id="MobiDB-lite"/>
    </source>
</evidence>
<gene>
    <name evidence="3" type="ORF">AMTR_s00057p00110760</name>
</gene>
<feature type="domain" description="Di19 zinc-binding" evidence="2">
    <location>
        <begin position="42"/>
        <end position="94"/>
    </location>
</feature>
<feature type="region of interest" description="Disordered" evidence="1">
    <location>
        <begin position="1"/>
        <end position="22"/>
    </location>
</feature>
<accession>U5D8V5</accession>
<dbReference type="PANTHER" id="PTHR31875:SF6">
    <property type="entry name" value="PROTEIN DEHYDRATION-INDUCED 19"/>
    <property type="match status" value="1"/>
</dbReference>
<dbReference type="Proteomes" id="UP000017836">
    <property type="component" value="Unassembled WGS sequence"/>
</dbReference>
<reference evidence="4" key="1">
    <citation type="journal article" date="2013" name="Science">
        <title>The Amborella genome and the evolution of flowering plants.</title>
        <authorList>
            <consortium name="Amborella Genome Project"/>
        </authorList>
    </citation>
    <scope>NUCLEOTIDE SEQUENCE [LARGE SCALE GENOMIC DNA]</scope>
</reference>
<evidence type="ECO:0000313" key="4">
    <source>
        <dbReference type="Proteomes" id="UP000017836"/>
    </source>
</evidence>
<sequence length="101" mass="11442">MEADSWTGRFSASKRHQTSIQTRSDLHLSFDDTDGEDEVRAEFPCPFCSEVFDIVSLCCHIDDKHSMEARNAVCPVCATRVGMEMVGHITMHHGNFFKISF</sequence>
<dbReference type="Pfam" id="PF05605">
    <property type="entry name" value="zf-Di19"/>
    <property type="match status" value="1"/>
</dbReference>
<dbReference type="PANTHER" id="PTHR31875">
    <property type="entry name" value="PROTEIN DEHYDRATION-INDUCED 19"/>
    <property type="match status" value="1"/>
</dbReference>
<dbReference type="HOGENOM" id="CLU_158895_0_0_1"/>
<dbReference type="eggNOG" id="ENOG502QW9I">
    <property type="taxonomic scope" value="Eukaryota"/>
</dbReference>
<dbReference type="InterPro" id="IPR008598">
    <property type="entry name" value="Di19_Zn-bd"/>
</dbReference>
<dbReference type="AlphaFoldDB" id="U5D8V5"/>
<evidence type="ECO:0000313" key="3">
    <source>
        <dbReference type="EMBL" id="ERN16823.1"/>
    </source>
</evidence>
<name>U5D8V5_AMBTC</name>
<protein>
    <recommendedName>
        <fullName evidence="2">Di19 zinc-binding domain-containing protein</fullName>
    </recommendedName>
</protein>
<proteinExistence type="predicted"/>
<organism evidence="3 4">
    <name type="scientific">Amborella trichopoda</name>
    <dbReference type="NCBI Taxonomy" id="13333"/>
    <lineage>
        <taxon>Eukaryota</taxon>
        <taxon>Viridiplantae</taxon>
        <taxon>Streptophyta</taxon>
        <taxon>Embryophyta</taxon>
        <taxon>Tracheophyta</taxon>
        <taxon>Spermatophyta</taxon>
        <taxon>Magnoliopsida</taxon>
        <taxon>Amborellales</taxon>
        <taxon>Amborellaceae</taxon>
        <taxon>Amborella</taxon>
    </lineage>
</organism>
<dbReference type="Gramene" id="ERN16823">
    <property type="protein sequence ID" value="ERN16823"/>
    <property type="gene ID" value="AMTR_s00057p00110760"/>
</dbReference>